<dbReference type="InterPro" id="IPR050445">
    <property type="entry name" value="Bact_polysacc_biosynth/exp"/>
</dbReference>
<comment type="similarity">
    <text evidence="3">Belongs to the CpsD/CapB family.</text>
</comment>
<dbReference type="GO" id="GO:0042802">
    <property type="term" value="F:identical protein binding"/>
    <property type="evidence" value="ECO:0007669"/>
    <property type="project" value="UniProtKB-ARBA"/>
</dbReference>
<keyword evidence="7" id="KW-0997">Cell inner membrane</keyword>
<evidence type="ECO:0000259" key="19">
    <source>
        <dbReference type="Pfam" id="PF13614"/>
    </source>
</evidence>
<evidence type="ECO:0000256" key="15">
    <source>
        <dbReference type="ARBA" id="ARBA00023137"/>
    </source>
</evidence>
<evidence type="ECO:0000313" key="20">
    <source>
        <dbReference type="EMBL" id="ROR29251.1"/>
    </source>
</evidence>
<dbReference type="Proteomes" id="UP000273083">
    <property type="component" value="Unassembled WGS sequence"/>
</dbReference>
<comment type="similarity">
    <text evidence="2">Belongs to the CpsC/CapA family.</text>
</comment>
<dbReference type="EMBL" id="RJVG01000003">
    <property type="protein sequence ID" value="ROR29251.1"/>
    <property type="molecule type" value="Genomic_DNA"/>
</dbReference>
<name>A0A3N1XSX6_9FIRM</name>
<keyword evidence="8" id="KW-0808">Transferase</keyword>
<evidence type="ECO:0000256" key="8">
    <source>
        <dbReference type="ARBA" id="ARBA00022679"/>
    </source>
</evidence>
<keyword evidence="6" id="KW-1003">Cell membrane</keyword>
<evidence type="ECO:0000256" key="7">
    <source>
        <dbReference type="ARBA" id="ARBA00022519"/>
    </source>
</evidence>
<dbReference type="PANTHER" id="PTHR32309">
    <property type="entry name" value="TYROSINE-PROTEIN KINASE"/>
    <property type="match status" value="1"/>
</dbReference>
<sequence length="467" mass="53169">MEFTVKEIIKLILKRLIWIILCLFAGLLISFIFSRYIINPSYTAYVQLYVIPDDTEASLNLNELNYAQKVVTTYINFLNTNVFYHDIQEESNLNYSINELKHMTTIKTINNTEIFQISVTSSSARDSYTLVETMQRIAPQLIKSIKPSAQISVVDPVSVPTKPSSPNILKNTLIGGMLGLVLSIIFSFLWEIFDVNIKEKEELITNYQLPVLGEIPNFNGYKEKQLYKRYFPFLLKYKKFSKTERELMDNSKFIITESYKSLRTNLRFTLLKDQCKKIIVSSPVPEEGKSTTSINLGITISQTGSKVLLIDCDLRKGKIHNYFNLKYKPGLSDVLSGMAELTNVIRKTSYENLNIITIGSISPNPSELLSSSHMEELINVLEKDYDYIIFDTPPVNVLSDSLSLVKLSDGLIIVVREGVTSHPNVSNALEKFRLSQGNILGFVINGVSINQTKKSKYYYYQYGDSND</sequence>
<evidence type="ECO:0000256" key="1">
    <source>
        <dbReference type="ARBA" id="ARBA00004429"/>
    </source>
</evidence>
<dbReference type="CDD" id="cd05387">
    <property type="entry name" value="BY-kinase"/>
    <property type="match status" value="1"/>
</dbReference>
<dbReference type="Pfam" id="PF02706">
    <property type="entry name" value="Wzz"/>
    <property type="match status" value="1"/>
</dbReference>
<evidence type="ECO:0000256" key="17">
    <source>
        <dbReference type="SAM" id="Phobius"/>
    </source>
</evidence>
<dbReference type="RefSeq" id="WP_170164265.1">
    <property type="nucleotide sequence ID" value="NZ_RJVG01000003.1"/>
</dbReference>
<dbReference type="AlphaFoldDB" id="A0A3N1XSX6"/>
<organism evidence="20 21">
    <name type="scientific">Mobilisporobacter senegalensis</name>
    <dbReference type="NCBI Taxonomy" id="1329262"/>
    <lineage>
        <taxon>Bacteria</taxon>
        <taxon>Bacillati</taxon>
        <taxon>Bacillota</taxon>
        <taxon>Clostridia</taxon>
        <taxon>Lachnospirales</taxon>
        <taxon>Lachnospiraceae</taxon>
        <taxon>Mobilisporobacter</taxon>
    </lineage>
</organism>
<keyword evidence="9 17" id="KW-0812">Transmembrane</keyword>
<evidence type="ECO:0000256" key="10">
    <source>
        <dbReference type="ARBA" id="ARBA00022741"/>
    </source>
</evidence>
<evidence type="ECO:0000256" key="16">
    <source>
        <dbReference type="ARBA" id="ARBA00051245"/>
    </source>
</evidence>
<protein>
    <recommendedName>
        <fullName evidence="5">non-specific protein-tyrosine kinase</fullName>
        <ecNumber evidence="5">2.7.10.2</ecNumber>
    </recommendedName>
</protein>
<dbReference type="InterPro" id="IPR025669">
    <property type="entry name" value="AAA_dom"/>
</dbReference>
<keyword evidence="12" id="KW-0067">ATP-binding</keyword>
<evidence type="ECO:0000256" key="2">
    <source>
        <dbReference type="ARBA" id="ARBA00006683"/>
    </source>
</evidence>
<feature type="transmembrane region" description="Helical" evidence="17">
    <location>
        <begin position="173"/>
        <end position="193"/>
    </location>
</feature>
<comment type="catalytic activity">
    <reaction evidence="16">
        <text>L-tyrosyl-[protein] + ATP = O-phospho-L-tyrosyl-[protein] + ADP + H(+)</text>
        <dbReference type="Rhea" id="RHEA:10596"/>
        <dbReference type="Rhea" id="RHEA-COMP:10136"/>
        <dbReference type="Rhea" id="RHEA-COMP:20101"/>
        <dbReference type="ChEBI" id="CHEBI:15378"/>
        <dbReference type="ChEBI" id="CHEBI:30616"/>
        <dbReference type="ChEBI" id="CHEBI:46858"/>
        <dbReference type="ChEBI" id="CHEBI:61978"/>
        <dbReference type="ChEBI" id="CHEBI:456216"/>
        <dbReference type="EC" id="2.7.10.2"/>
    </reaction>
</comment>
<evidence type="ECO:0000256" key="4">
    <source>
        <dbReference type="ARBA" id="ARBA00008883"/>
    </source>
</evidence>
<reference evidence="20 21" key="1">
    <citation type="submission" date="2018-11" db="EMBL/GenBank/DDBJ databases">
        <title>Genomic Encyclopedia of Type Strains, Phase IV (KMG-IV): sequencing the most valuable type-strain genomes for metagenomic binning, comparative biology and taxonomic classification.</title>
        <authorList>
            <person name="Goeker M."/>
        </authorList>
    </citation>
    <scope>NUCLEOTIDE SEQUENCE [LARGE SCALE GENOMIC DNA]</scope>
    <source>
        <strain evidence="20 21">DSM 26537</strain>
    </source>
</reference>
<dbReference type="InterPro" id="IPR027417">
    <property type="entry name" value="P-loop_NTPase"/>
</dbReference>
<dbReference type="EC" id="2.7.10.2" evidence="5"/>
<keyword evidence="15" id="KW-0829">Tyrosine-protein kinase</keyword>
<dbReference type="FunFam" id="3.40.50.300:FF:000527">
    <property type="entry name" value="Tyrosine-protein kinase etk"/>
    <property type="match status" value="1"/>
</dbReference>
<accession>A0A3N1XSX6</accession>
<feature type="domain" description="AAA" evidence="19">
    <location>
        <begin position="288"/>
        <end position="426"/>
    </location>
</feature>
<keyword evidence="10" id="KW-0547">Nucleotide-binding</keyword>
<dbReference type="GO" id="GO:0005886">
    <property type="term" value="C:plasma membrane"/>
    <property type="evidence" value="ECO:0007669"/>
    <property type="project" value="UniProtKB-SubCell"/>
</dbReference>
<dbReference type="InterPro" id="IPR005702">
    <property type="entry name" value="Wzc-like_C"/>
</dbReference>
<evidence type="ECO:0000256" key="9">
    <source>
        <dbReference type="ARBA" id="ARBA00022692"/>
    </source>
</evidence>
<comment type="caution">
    <text evidence="20">The sequence shown here is derived from an EMBL/GenBank/DDBJ whole genome shotgun (WGS) entry which is preliminary data.</text>
</comment>
<keyword evidence="21" id="KW-1185">Reference proteome</keyword>
<keyword evidence="14 17" id="KW-0472">Membrane</keyword>
<dbReference type="SUPFAM" id="SSF52540">
    <property type="entry name" value="P-loop containing nucleoside triphosphate hydrolases"/>
    <property type="match status" value="1"/>
</dbReference>
<keyword evidence="13 17" id="KW-1133">Transmembrane helix</keyword>
<evidence type="ECO:0000256" key="11">
    <source>
        <dbReference type="ARBA" id="ARBA00022777"/>
    </source>
</evidence>
<keyword evidence="11" id="KW-0418">Kinase</keyword>
<dbReference type="InterPro" id="IPR003856">
    <property type="entry name" value="LPS_length_determ_N"/>
</dbReference>
<comment type="subcellular location">
    <subcellularLocation>
        <location evidence="1">Cell inner membrane</location>
        <topology evidence="1">Multi-pass membrane protein</topology>
    </subcellularLocation>
</comment>
<dbReference type="NCBIfam" id="TIGR01007">
    <property type="entry name" value="eps_fam"/>
    <property type="match status" value="1"/>
</dbReference>
<gene>
    <name evidence="20" type="ORF">EDD66_103187</name>
</gene>
<evidence type="ECO:0000256" key="5">
    <source>
        <dbReference type="ARBA" id="ARBA00011903"/>
    </source>
</evidence>
<proteinExistence type="inferred from homology"/>
<evidence type="ECO:0000256" key="13">
    <source>
        <dbReference type="ARBA" id="ARBA00022989"/>
    </source>
</evidence>
<dbReference type="Pfam" id="PF13614">
    <property type="entry name" value="AAA_31"/>
    <property type="match status" value="1"/>
</dbReference>
<feature type="transmembrane region" description="Helical" evidence="17">
    <location>
        <begin position="16"/>
        <end position="38"/>
    </location>
</feature>
<evidence type="ECO:0000313" key="21">
    <source>
        <dbReference type="Proteomes" id="UP000273083"/>
    </source>
</evidence>
<evidence type="ECO:0000256" key="12">
    <source>
        <dbReference type="ARBA" id="ARBA00022840"/>
    </source>
</evidence>
<feature type="domain" description="Polysaccharide chain length determinant N-terminal" evidence="18">
    <location>
        <begin position="2"/>
        <end position="81"/>
    </location>
</feature>
<evidence type="ECO:0000256" key="14">
    <source>
        <dbReference type="ARBA" id="ARBA00023136"/>
    </source>
</evidence>
<dbReference type="GO" id="GO:0005524">
    <property type="term" value="F:ATP binding"/>
    <property type="evidence" value="ECO:0007669"/>
    <property type="project" value="UniProtKB-KW"/>
</dbReference>
<dbReference type="Gene3D" id="3.40.50.300">
    <property type="entry name" value="P-loop containing nucleotide triphosphate hydrolases"/>
    <property type="match status" value="1"/>
</dbReference>
<dbReference type="PANTHER" id="PTHR32309:SF13">
    <property type="entry name" value="FERRIC ENTEROBACTIN TRANSPORT PROTEIN FEPE"/>
    <property type="match status" value="1"/>
</dbReference>
<evidence type="ECO:0000256" key="3">
    <source>
        <dbReference type="ARBA" id="ARBA00007316"/>
    </source>
</evidence>
<evidence type="ECO:0000256" key="6">
    <source>
        <dbReference type="ARBA" id="ARBA00022475"/>
    </source>
</evidence>
<evidence type="ECO:0000259" key="18">
    <source>
        <dbReference type="Pfam" id="PF02706"/>
    </source>
</evidence>
<comment type="similarity">
    <text evidence="4">Belongs to the etk/wzc family.</text>
</comment>
<dbReference type="GO" id="GO:0004715">
    <property type="term" value="F:non-membrane spanning protein tyrosine kinase activity"/>
    <property type="evidence" value="ECO:0007669"/>
    <property type="project" value="UniProtKB-EC"/>
</dbReference>